<feature type="region of interest" description="Disordered" evidence="1">
    <location>
        <begin position="89"/>
        <end position="117"/>
    </location>
</feature>
<feature type="compositionally biased region" description="Basic and acidic residues" evidence="1">
    <location>
        <begin position="219"/>
        <end position="251"/>
    </location>
</feature>
<keyword evidence="3" id="KW-1185">Reference proteome</keyword>
<name>A0A6G1HE21_9PEZI</name>
<evidence type="ECO:0000256" key="1">
    <source>
        <dbReference type="SAM" id="MobiDB-lite"/>
    </source>
</evidence>
<dbReference type="OrthoDB" id="3561723at2759"/>
<dbReference type="AlphaFoldDB" id="A0A6G1HE21"/>
<protein>
    <submittedName>
        <fullName evidence="2">Uncharacterized protein</fullName>
    </submittedName>
</protein>
<organism evidence="2 3">
    <name type="scientific">Aulographum hederae CBS 113979</name>
    <dbReference type="NCBI Taxonomy" id="1176131"/>
    <lineage>
        <taxon>Eukaryota</taxon>
        <taxon>Fungi</taxon>
        <taxon>Dikarya</taxon>
        <taxon>Ascomycota</taxon>
        <taxon>Pezizomycotina</taxon>
        <taxon>Dothideomycetes</taxon>
        <taxon>Pleosporomycetidae</taxon>
        <taxon>Aulographales</taxon>
        <taxon>Aulographaceae</taxon>
    </lineage>
</organism>
<proteinExistence type="predicted"/>
<dbReference type="Proteomes" id="UP000800041">
    <property type="component" value="Unassembled WGS sequence"/>
</dbReference>
<sequence length="466" mass="51175">MDRDIARKEALITRNEEAISRNLDTISINDEIIAINHENAFHQFNTMNQAPYGGSRSRYNDSSAALYEANSTLREKNMLMRQENMAMRQEKRELGASWSRSSEREIEERQENDAPTVPLDPFALSIPLAIDTSSSSFLFPQLNSPSELSIPRSTIAEELAQTRLLAELLRPIKLGTFNTLPAYLLQLRLTFQRRGTGSWMSRIGAAEVGVRFEDATREVVGESDGAEKKAGRGKRWGRERERGKGREEGGKHPAVATFWPEKYEGPVTERMVETSRLVGVTAGYAPFAGVEAGVGKIKSGVEKTHLTIHGVPAGGRNSNAVNFSITADPATKDGIPPNIVFPIIVTRPPPPPPPLVSPAPSTASTLASYIPFIGPAAPSPEITTTTGQTPGRGNRFALHLTLHAHYGFWRGPIAHTVPVLGKNDEPVYFDPDVLEQMAERGDRGVDGRLVVERVVGKELGLEEWKV</sequence>
<feature type="compositionally biased region" description="Basic and acidic residues" evidence="1">
    <location>
        <begin position="101"/>
        <end position="112"/>
    </location>
</feature>
<gene>
    <name evidence="2" type="ORF">K402DRAFT_388884</name>
</gene>
<feature type="region of interest" description="Disordered" evidence="1">
    <location>
        <begin position="219"/>
        <end position="252"/>
    </location>
</feature>
<accession>A0A6G1HE21</accession>
<dbReference type="EMBL" id="ML977139">
    <property type="protein sequence ID" value="KAF1991486.1"/>
    <property type="molecule type" value="Genomic_DNA"/>
</dbReference>
<evidence type="ECO:0000313" key="3">
    <source>
        <dbReference type="Proteomes" id="UP000800041"/>
    </source>
</evidence>
<evidence type="ECO:0000313" key="2">
    <source>
        <dbReference type="EMBL" id="KAF1991486.1"/>
    </source>
</evidence>
<reference evidence="2" key="1">
    <citation type="journal article" date="2020" name="Stud. Mycol.">
        <title>101 Dothideomycetes genomes: a test case for predicting lifestyles and emergence of pathogens.</title>
        <authorList>
            <person name="Haridas S."/>
            <person name="Albert R."/>
            <person name="Binder M."/>
            <person name="Bloem J."/>
            <person name="Labutti K."/>
            <person name="Salamov A."/>
            <person name="Andreopoulos B."/>
            <person name="Baker S."/>
            <person name="Barry K."/>
            <person name="Bills G."/>
            <person name="Bluhm B."/>
            <person name="Cannon C."/>
            <person name="Castanera R."/>
            <person name="Culley D."/>
            <person name="Daum C."/>
            <person name="Ezra D."/>
            <person name="Gonzalez J."/>
            <person name="Henrissat B."/>
            <person name="Kuo A."/>
            <person name="Liang C."/>
            <person name="Lipzen A."/>
            <person name="Lutzoni F."/>
            <person name="Magnuson J."/>
            <person name="Mondo S."/>
            <person name="Nolan M."/>
            <person name="Ohm R."/>
            <person name="Pangilinan J."/>
            <person name="Park H.-J."/>
            <person name="Ramirez L."/>
            <person name="Alfaro M."/>
            <person name="Sun H."/>
            <person name="Tritt A."/>
            <person name="Yoshinaga Y."/>
            <person name="Zwiers L.-H."/>
            <person name="Turgeon B."/>
            <person name="Goodwin S."/>
            <person name="Spatafora J."/>
            <person name="Crous P."/>
            <person name="Grigoriev I."/>
        </authorList>
    </citation>
    <scope>NUCLEOTIDE SEQUENCE</scope>
    <source>
        <strain evidence="2">CBS 113979</strain>
    </source>
</reference>